<keyword evidence="1" id="KW-1133">Transmembrane helix</keyword>
<organism evidence="3 4">
    <name type="scientific">Mangrovibacterium diazotrophicum</name>
    <dbReference type="NCBI Taxonomy" id="1261403"/>
    <lineage>
        <taxon>Bacteria</taxon>
        <taxon>Pseudomonadati</taxon>
        <taxon>Bacteroidota</taxon>
        <taxon>Bacteroidia</taxon>
        <taxon>Marinilabiliales</taxon>
        <taxon>Prolixibacteraceae</taxon>
        <taxon>Mangrovibacterium</taxon>
    </lineage>
</organism>
<name>A0A419W539_9BACT</name>
<feature type="transmembrane region" description="Helical" evidence="1">
    <location>
        <begin position="87"/>
        <end position="107"/>
    </location>
</feature>
<dbReference type="AlphaFoldDB" id="A0A419W539"/>
<keyword evidence="1" id="KW-0472">Membrane</keyword>
<dbReference type="EMBL" id="RAPN01000001">
    <property type="protein sequence ID" value="RKD90578.1"/>
    <property type="molecule type" value="Genomic_DNA"/>
</dbReference>
<protein>
    <submittedName>
        <fullName evidence="3">Putative zinc finger protein</fullName>
    </submittedName>
</protein>
<dbReference type="RefSeq" id="WP_170154451.1">
    <property type="nucleotide sequence ID" value="NZ_RAPN01000001.1"/>
</dbReference>
<gene>
    <name evidence="3" type="ORF">BC643_0918</name>
</gene>
<feature type="domain" description="Putative zinc-finger" evidence="2">
    <location>
        <begin position="9"/>
        <end position="39"/>
    </location>
</feature>
<dbReference type="InterPro" id="IPR041916">
    <property type="entry name" value="Anti_sigma_zinc_sf"/>
</dbReference>
<accession>A0A419W539</accession>
<keyword evidence="4" id="KW-1185">Reference proteome</keyword>
<keyword evidence="1" id="KW-0812">Transmembrane</keyword>
<dbReference type="Gene3D" id="1.10.10.1320">
    <property type="entry name" value="Anti-sigma factor, zinc-finger domain"/>
    <property type="match status" value="1"/>
</dbReference>
<dbReference type="InterPro" id="IPR027383">
    <property type="entry name" value="Znf_put"/>
</dbReference>
<evidence type="ECO:0000259" key="2">
    <source>
        <dbReference type="Pfam" id="PF13490"/>
    </source>
</evidence>
<dbReference type="Pfam" id="PF13490">
    <property type="entry name" value="zf-HC2"/>
    <property type="match status" value="1"/>
</dbReference>
<reference evidence="3 4" key="1">
    <citation type="submission" date="2018-09" db="EMBL/GenBank/DDBJ databases">
        <title>Genomic Encyclopedia of Archaeal and Bacterial Type Strains, Phase II (KMG-II): from individual species to whole genera.</title>
        <authorList>
            <person name="Goeker M."/>
        </authorList>
    </citation>
    <scope>NUCLEOTIDE SEQUENCE [LARGE SCALE GENOMIC DNA]</scope>
    <source>
        <strain evidence="3 4">DSM 27148</strain>
    </source>
</reference>
<evidence type="ECO:0000256" key="1">
    <source>
        <dbReference type="SAM" id="Phobius"/>
    </source>
</evidence>
<dbReference type="Proteomes" id="UP000283387">
    <property type="component" value="Unassembled WGS sequence"/>
</dbReference>
<evidence type="ECO:0000313" key="3">
    <source>
        <dbReference type="EMBL" id="RKD90578.1"/>
    </source>
</evidence>
<proteinExistence type="predicted"/>
<comment type="caution">
    <text evidence="3">The sequence shown here is derived from an EMBL/GenBank/DDBJ whole genome shotgun (WGS) entry which is preliminary data.</text>
</comment>
<sequence length="142" mass="16279">MKTMNHHSVRKELIFYLEGSLPEKTREQVAAHLEECGECMTYFLELKSSLLLLDENRTQDPGPYFYTGVKNRIDARRSVSGVRWQRVLQPALIVLLLAVGIRFGIWVGDHARADLASTEQAVLVPFDDLSEEPIEEFLLNFE</sequence>
<evidence type="ECO:0000313" key="4">
    <source>
        <dbReference type="Proteomes" id="UP000283387"/>
    </source>
</evidence>